<proteinExistence type="predicted"/>
<organism evidence="1">
    <name type="scientific">Rhizophora mucronata</name>
    <name type="common">Asiatic mangrove</name>
    <dbReference type="NCBI Taxonomy" id="61149"/>
    <lineage>
        <taxon>Eukaryota</taxon>
        <taxon>Viridiplantae</taxon>
        <taxon>Streptophyta</taxon>
        <taxon>Embryophyta</taxon>
        <taxon>Tracheophyta</taxon>
        <taxon>Spermatophyta</taxon>
        <taxon>Magnoliopsida</taxon>
        <taxon>eudicotyledons</taxon>
        <taxon>Gunneridae</taxon>
        <taxon>Pentapetalae</taxon>
        <taxon>rosids</taxon>
        <taxon>fabids</taxon>
        <taxon>Malpighiales</taxon>
        <taxon>Rhizophoraceae</taxon>
        <taxon>Rhizophora</taxon>
    </lineage>
</organism>
<sequence>MVYGLGHVCKQLQTKPNHKQ</sequence>
<name>A0A2P2PGW6_RHIMU</name>
<dbReference type="AlphaFoldDB" id="A0A2P2PGW6"/>
<protein>
    <submittedName>
        <fullName evidence="1">Uncharacterized protein</fullName>
    </submittedName>
</protein>
<reference evidence="1" key="1">
    <citation type="submission" date="2018-02" db="EMBL/GenBank/DDBJ databases">
        <title>Rhizophora mucronata_Transcriptome.</title>
        <authorList>
            <person name="Meera S.P."/>
            <person name="Sreeshan A."/>
            <person name="Augustine A."/>
        </authorList>
    </citation>
    <scope>NUCLEOTIDE SEQUENCE</scope>
    <source>
        <tissue evidence="1">Leaf</tissue>
    </source>
</reference>
<evidence type="ECO:0000313" key="1">
    <source>
        <dbReference type="EMBL" id="MBX54008.1"/>
    </source>
</evidence>
<accession>A0A2P2PGW6</accession>
<dbReference type="EMBL" id="GGEC01073524">
    <property type="protein sequence ID" value="MBX54008.1"/>
    <property type="molecule type" value="Transcribed_RNA"/>
</dbReference>